<feature type="transmembrane region" description="Helical" evidence="1">
    <location>
        <begin position="7"/>
        <end position="26"/>
    </location>
</feature>
<evidence type="ECO:0000256" key="1">
    <source>
        <dbReference type="SAM" id="Phobius"/>
    </source>
</evidence>
<name>A0A0K8J7C2_9FIRM</name>
<keyword evidence="1" id="KW-0812">Transmembrane</keyword>
<protein>
    <submittedName>
        <fullName evidence="2">Uncharacterized protein</fullName>
    </submittedName>
</protein>
<dbReference type="AlphaFoldDB" id="A0A0K8J7C2"/>
<accession>A0A0K8J7C2</accession>
<evidence type="ECO:0000313" key="3">
    <source>
        <dbReference type="Proteomes" id="UP000196053"/>
    </source>
</evidence>
<sequence length="803" mass="89736">MEYLGRLIAAFMAVILIIIFPLQYIAQLNSENIDILVDDRTHQFTENIRGKGYLDCQMYEEYIAYLAATGEKYEIDIQDIRPVYGEEPVATTSFPLSYSKTQTLSTHTHHDDCYQGSKHLHSGSSNQTYSNGCYTLKNSKNKTSYCSSPCRTIDRNHHNVSQTSGLIEWTCSNGNKHVTIYYSCSCGASGYNVAGSVCHGGSYFYHNYDYYSYCPGHSTTYSVYELGCGKTEGKYYDNHGNELSPICNRVVSSIEATNPVQSVDKGSPIITSAIATYLDGHREIVSCSDNYKPDIVGKQTVTLTYTGLVGDAKTTGTRSCTIDVTVKPVNILSSIIVEPYIQSIEKYSYPSFTVKAIYNDGSNKVLDSSMYKIEGFDPAYIGLQNLTISYTENDITKTAIAQVTVKPLQKDCPACNKSYDLNMDDTDPGCPYCREIITGIEVIPDYVEVVQGESLPITVLGKYGDGQRNIVDQWTSNYNTEKPGLQIVTVEYGGYAVDITVWVEEGHITCPICGYHYPQSENTCPDCAKKPVSITVSPNEVTVMQYDPIPLRVTAYYADGSSCIVDDWTIDKDTSIPGSYLATISYQEARAIISLTVLSLSAAECNICGTIYEVTENPMGCPICSKEPVGIEVYLTGGTNLVPIGTLPQIAVILIFRDDHREYVKEGFELNDFNPYKPGPQTIRVTYKEFSTDIVVEVVNILDTITCPRGHVYYKNDDGSDPGCPFCHNWEEPNKILYFDITYTTEILDKLYSIGRYHFQKGNYISVILIKKDKSLLYQLQRTFFNTSLLGRKKRFKYGGEVY</sequence>
<dbReference type="CDD" id="cd00350">
    <property type="entry name" value="rubredoxin_like"/>
    <property type="match status" value="1"/>
</dbReference>
<keyword evidence="3" id="KW-1185">Reference proteome</keyword>
<keyword evidence="1" id="KW-1133">Transmembrane helix</keyword>
<dbReference type="OrthoDB" id="2082320at2"/>
<dbReference type="EMBL" id="LN879430">
    <property type="protein sequence ID" value="CUH93233.1"/>
    <property type="molecule type" value="Genomic_DNA"/>
</dbReference>
<gene>
    <name evidence="2" type="ORF">SD1D_1688</name>
</gene>
<proteinExistence type="predicted"/>
<dbReference type="Proteomes" id="UP000196053">
    <property type="component" value="Chromosome I"/>
</dbReference>
<evidence type="ECO:0000313" key="2">
    <source>
        <dbReference type="EMBL" id="CUH93233.1"/>
    </source>
</evidence>
<organism evidence="2 3">
    <name type="scientific">Herbinix luporum</name>
    <dbReference type="NCBI Taxonomy" id="1679721"/>
    <lineage>
        <taxon>Bacteria</taxon>
        <taxon>Bacillati</taxon>
        <taxon>Bacillota</taxon>
        <taxon>Clostridia</taxon>
        <taxon>Lachnospirales</taxon>
        <taxon>Lachnospiraceae</taxon>
        <taxon>Herbinix</taxon>
    </lineage>
</organism>
<dbReference type="Gene3D" id="2.60.40.3630">
    <property type="match status" value="1"/>
</dbReference>
<dbReference type="KEGG" id="hsd:SD1D_1688"/>
<keyword evidence="1" id="KW-0472">Membrane</keyword>
<reference evidence="3" key="1">
    <citation type="submission" date="2015-09" db="EMBL/GenBank/DDBJ databases">
        <authorList>
            <person name="Wibberg D."/>
        </authorList>
    </citation>
    <scope>NUCLEOTIDE SEQUENCE [LARGE SCALE GENOMIC DNA]</scope>
    <source>
        <strain evidence="3">SD1D</strain>
    </source>
</reference>
<dbReference type="RefSeq" id="WP_058258496.1">
    <property type="nucleotide sequence ID" value="NZ_DUPS01000065.1"/>
</dbReference>